<sequence>MPRRPHITGLATMITKNKQLGQKFTVMMDHQALVSILAHSSDGQKTQGFNFWTTRLAQYDIEIQNQP</sequence>
<dbReference type="AlphaFoldDB" id="A0A915IRM7"/>
<accession>A0A915IRM7</accession>
<reference evidence="2" key="1">
    <citation type="submission" date="2022-11" db="UniProtKB">
        <authorList>
            <consortium name="WormBaseParasite"/>
        </authorList>
    </citation>
    <scope>IDENTIFICATION</scope>
</reference>
<evidence type="ECO:0000313" key="2">
    <source>
        <dbReference type="WBParaSite" id="nRc.2.0.1.t16461-RA"/>
    </source>
</evidence>
<dbReference type="WBParaSite" id="nRc.2.0.1.t16461-RA">
    <property type="protein sequence ID" value="nRc.2.0.1.t16461-RA"/>
    <property type="gene ID" value="nRc.2.0.1.g16461"/>
</dbReference>
<keyword evidence="1" id="KW-1185">Reference proteome</keyword>
<name>A0A915IRM7_ROMCU</name>
<evidence type="ECO:0000313" key="1">
    <source>
        <dbReference type="Proteomes" id="UP000887565"/>
    </source>
</evidence>
<organism evidence="1 2">
    <name type="scientific">Romanomermis culicivorax</name>
    <name type="common">Nematode worm</name>
    <dbReference type="NCBI Taxonomy" id="13658"/>
    <lineage>
        <taxon>Eukaryota</taxon>
        <taxon>Metazoa</taxon>
        <taxon>Ecdysozoa</taxon>
        <taxon>Nematoda</taxon>
        <taxon>Enoplea</taxon>
        <taxon>Dorylaimia</taxon>
        <taxon>Mermithida</taxon>
        <taxon>Mermithoidea</taxon>
        <taxon>Mermithidae</taxon>
        <taxon>Romanomermis</taxon>
    </lineage>
</organism>
<protein>
    <submittedName>
        <fullName evidence="2">Reverse transcriptase RNase H-like domain-containing protein</fullName>
    </submittedName>
</protein>
<proteinExistence type="predicted"/>
<dbReference type="Proteomes" id="UP000887565">
    <property type="component" value="Unplaced"/>
</dbReference>